<dbReference type="InterPro" id="IPR025669">
    <property type="entry name" value="AAA_dom"/>
</dbReference>
<dbReference type="PANTHER" id="PTHR43384:SF13">
    <property type="entry name" value="SLR0110 PROTEIN"/>
    <property type="match status" value="1"/>
</dbReference>
<keyword evidence="3" id="KW-1185">Reference proteome</keyword>
<dbReference type="InterPro" id="IPR027417">
    <property type="entry name" value="P-loop_NTPase"/>
</dbReference>
<dbReference type="Pfam" id="PF13614">
    <property type="entry name" value="AAA_31"/>
    <property type="match status" value="1"/>
</dbReference>
<protein>
    <submittedName>
        <fullName evidence="2">AAA family ATPase</fullName>
    </submittedName>
</protein>
<dbReference type="InterPro" id="IPR050625">
    <property type="entry name" value="ParA/MinD_ATPase"/>
</dbReference>
<dbReference type="Gene3D" id="3.40.50.300">
    <property type="entry name" value="P-loop containing nucleotide triphosphate hydrolases"/>
    <property type="match status" value="1"/>
</dbReference>
<proteinExistence type="predicted"/>
<dbReference type="EMBL" id="JAHQCR010000034">
    <property type="protein sequence ID" value="MBU9721319.1"/>
    <property type="molecule type" value="Genomic_DNA"/>
</dbReference>
<sequence length="399" mass="44486">MKLNYYILSEKNMYSTAVQSMLYELKIRSKTFNTYSELKVELTNSKGNIVVLGPNSIQNPYDICQEVTRLFPQTAVILLLQREDIDYKKAMFSGAVDVLDIESDEQEVIDSIKKAEKVVSLKLEGDLSAKNDNTAKIITVCSTKGGVGKTTISVNTAVALNKHHLKVVVIDLDLQFGDVALLFDQQPSRTIYDWVKGSYEHGDKSIEDFVLKHKSGIDIFAAPPLPEFAELITGEHISYLLEELKKKYDIIIVDTPPAFVETSLIALEHSDVILLIASLDLPALKNGKLAIDTLNLLGLKDNIRVILNRDAETEGMTKDLTEDVLGMNVHATIPSDYKTVISSINKGEPFVEISSRSAVAKAVLNIGNQLIHHFSENENDPPTTRKKKKKGMFFFAKRK</sequence>
<evidence type="ECO:0000259" key="1">
    <source>
        <dbReference type="Pfam" id="PF13614"/>
    </source>
</evidence>
<evidence type="ECO:0000313" key="3">
    <source>
        <dbReference type="Proteomes" id="UP000790580"/>
    </source>
</evidence>
<dbReference type="RefSeq" id="WP_088075517.1">
    <property type="nucleotide sequence ID" value="NZ_JAHQCR010000034.1"/>
</dbReference>
<name>A0ABS6JUF0_9BACI</name>
<organism evidence="2 3">
    <name type="scientific">Evansella alkalicola</name>
    <dbReference type="NCBI Taxonomy" id="745819"/>
    <lineage>
        <taxon>Bacteria</taxon>
        <taxon>Bacillati</taxon>
        <taxon>Bacillota</taxon>
        <taxon>Bacilli</taxon>
        <taxon>Bacillales</taxon>
        <taxon>Bacillaceae</taxon>
        <taxon>Evansella</taxon>
    </lineage>
</organism>
<feature type="domain" description="AAA" evidence="1">
    <location>
        <begin position="135"/>
        <end position="285"/>
    </location>
</feature>
<accession>A0ABS6JUF0</accession>
<gene>
    <name evidence="2" type="ORF">KS407_07630</name>
</gene>
<dbReference type="SUPFAM" id="SSF52540">
    <property type="entry name" value="P-loop containing nucleoside triphosphate hydrolases"/>
    <property type="match status" value="1"/>
</dbReference>
<dbReference type="PANTHER" id="PTHR43384">
    <property type="entry name" value="SEPTUM SITE-DETERMINING PROTEIN MIND HOMOLOG, CHLOROPLASTIC-RELATED"/>
    <property type="match status" value="1"/>
</dbReference>
<dbReference type="Proteomes" id="UP000790580">
    <property type="component" value="Unassembled WGS sequence"/>
</dbReference>
<evidence type="ECO:0000313" key="2">
    <source>
        <dbReference type="EMBL" id="MBU9721319.1"/>
    </source>
</evidence>
<comment type="caution">
    <text evidence="2">The sequence shown here is derived from an EMBL/GenBank/DDBJ whole genome shotgun (WGS) entry which is preliminary data.</text>
</comment>
<reference evidence="2 3" key="1">
    <citation type="submission" date="2021-06" db="EMBL/GenBank/DDBJ databases">
        <title>Bacillus sp. RD4P76, an endophyte from a halophyte.</title>
        <authorList>
            <person name="Sun J.-Q."/>
        </authorList>
    </citation>
    <scope>NUCLEOTIDE SEQUENCE [LARGE SCALE GENOMIC DNA]</scope>
    <source>
        <strain evidence="2 3">JCM 17098</strain>
    </source>
</reference>